<evidence type="ECO:0000256" key="3">
    <source>
        <dbReference type="PROSITE-ProRule" id="PRU00023"/>
    </source>
</evidence>
<feature type="repeat" description="ANK" evidence="3">
    <location>
        <begin position="68"/>
        <end position="100"/>
    </location>
</feature>
<protein>
    <submittedName>
        <fullName evidence="5">Ankyrin repeat and SOCS box protein 7</fullName>
    </submittedName>
</protein>
<dbReference type="Pfam" id="PF12796">
    <property type="entry name" value="Ank_2"/>
    <property type="match status" value="2"/>
</dbReference>
<keyword evidence="1" id="KW-0677">Repeat</keyword>
<evidence type="ECO:0000256" key="2">
    <source>
        <dbReference type="ARBA" id="ARBA00023043"/>
    </source>
</evidence>
<keyword evidence="2 3" id="KW-0040">ANK repeat</keyword>
<dbReference type="PROSITE" id="PS50088">
    <property type="entry name" value="ANK_REPEAT"/>
    <property type="match status" value="2"/>
</dbReference>
<evidence type="ECO:0000256" key="4">
    <source>
        <dbReference type="SAM" id="Coils"/>
    </source>
</evidence>
<dbReference type="EMBL" id="JASMQC010000002">
    <property type="protein sequence ID" value="KAK1947314.1"/>
    <property type="molecule type" value="Genomic_DNA"/>
</dbReference>
<dbReference type="SMART" id="SM00248">
    <property type="entry name" value="ANK"/>
    <property type="match status" value="4"/>
</dbReference>
<dbReference type="AlphaFoldDB" id="A0AAD9GZ43"/>
<dbReference type="PANTHER" id="PTHR24198">
    <property type="entry name" value="ANKYRIN REPEAT AND PROTEIN KINASE DOMAIN-CONTAINING PROTEIN"/>
    <property type="match status" value="1"/>
</dbReference>
<dbReference type="InterPro" id="IPR036770">
    <property type="entry name" value="Ankyrin_rpt-contain_sf"/>
</dbReference>
<accession>A0AAD9GZ43</accession>
<dbReference type="Gene3D" id="1.25.40.20">
    <property type="entry name" value="Ankyrin repeat-containing domain"/>
    <property type="match status" value="2"/>
</dbReference>
<sequence length="510" mass="56610">MSTPYCSTNQNASSGHTTWHFYKMTEELQEAVDGFFLAAEYGRSDVIKALADHGRGQLSLAHVVDPVTGRSPLHVAVASGKKDALRVLLAAGFPPQHQSNKQEGKEDGNRSAYTLAQDLKAQDLILVFHQFLIQQVAANDVTSVNQLLEAGVDVGVTDAATGGSLLHWAASCQAVDVMKILLEREDVQKKELVNTRNGEGATPLHLACHSNQVECTRLLLLHGADARLKGEKGISKDKMAIELAIKEEVKELFTQVQEKNDTVDITEHNLMEKECDAEKATGENGEAKCGFTVNGDQQGSETCPHEIQNGKLQLQLEEKDLLVNQLKKTIEALVQESQEIQMLGENRVMLDYVRKLRDEKAIVQRQLEDANDYIKVQQQQLVSLKEQIRQLATADKQLETDHDILSHISDGTVSSVAGGPPDSTHSDMSILDLHQLDKQIDEEDDELLEPQAQPLKLDAWTSKAQREQETFNRYVEKHGPDIWSTVWNGIWTGNEESEAQDEDGEVIMTV</sequence>
<dbReference type="PROSITE" id="PS50297">
    <property type="entry name" value="ANK_REP_REGION"/>
    <property type="match status" value="2"/>
</dbReference>
<feature type="repeat" description="ANK" evidence="3">
    <location>
        <begin position="199"/>
        <end position="231"/>
    </location>
</feature>
<gene>
    <name evidence="5" type="ORF">P3T76_001324</name>
</gene>
<dbReference type="Proteomes" id="UP001259832">
    <property type="component" value="Unassembled WGS sequence"/>
</dbReference>
<proteinExistence type="predicted"/>
<dbReference type="SUPFAM" id="SSF48403">
    <property type="entry name" value="Ankyrin repeat"/>
    <property type="match status" value="1"/>
</dbReference>
<comment type="caution">
    <text evidence="5">The sequence shown here is derived from an EMBL/GenBank/DDBJ whole genome shotgun (WGS) entry which is preliminary data.</text>
</comment>
<organism evidence="5 6">
    <name type="scientific">Phytophthora citrophthora</name>
    <dbReference type="NCBI Taxonomy" id="4793"/>
    <lineage>
        <taxon>Eukaryota</taxon>
        <taxon>Sar</taxon>
        <taxon>Stramenopiles</taxon>
        <taxon>Oomycota</taxon>
        <taxon>Peronosporomycetes</taxon>
        <taxon>Peronosporales</taxon>
        <taxon>Peronosporaceae</taxon>
        <taxon>Phytophthora</taxon>
    </lineage>
</organism>
<reference evidence="5" key="1">
    <citation type="submission" date="2023-08" db="EMBL/GenBank/DDBJ databases">
        <title>Reference Genome Resource for the Citrus Pathogen Phytophthora citrophthora.</title>
        <authorList>
            <person name="Moller H."/>
            <person name="Coetzee B."/>
            <person name="Rose L.J."/>
            <person name="Van Niekerk J.M."/>
        </authorList>
    </citation>
    <scope>NUCLEOTIDE SEQUENCE</scope>
    <source>
        <strain evidence="5">STE-U-9442</strain>
    </source>
</reference>
<keyword evidence="4" id="KW-0175">Coiled coil</keyword>
<feature type="coiled-coil region" evidence="4">
    <location>
        <begin position="316"/>
        <end position="401"/>
    </location>
</feature>
<keyword evidence="6" id="KW-1185">Reference proteome</keyword>
<evidence type="ECO:0000313" key="6">
    <source>
        <dbReference type="Proteomes" id="UP001259832"/>
    </source>
</evidence>
<name>A0AAD9GZ43_9STRA</name>
<evidence type="ECO:0000256" key="1">
    <source>
        <dbReference type="ARBA" id="ARBA00022737"/>
    </source>
</evidence>
<dbReference type="InterPro" id="IPR002110">
    <property type="entry name" value="Ankyrin_rpt"/>
</dbReference>
<dbReference type="PANTHER" id="PTHR24198:SF165">
    <property type="entry name" value="ANKYRIN REPEAT-CONTAINING PROTEIN-RELATED"/>
    <property type="match status" value="1"/>
</dbReference>
<evidence type="ECO:0000313" key="5">
    <source>
        <dbReference type="EMBL" id="KAK1947314.1"/>
    </source>
</evidence>